<feature type="compositionally biased region" description="Basic and acidic residues" evidence="1">
    <location>
        <begin position="32"/>
        <end position="70"/>
    </location>
</feature>
<feature type="region of interest" description="Disordered" evidence="1">
    <location>
        <begin position="32"/>
        <end position="81"/>
    </location>
</feature>
<keyword evidence="3" id="KW-1185">Reference proteome</keyword>
<proteinExistence type="predicted"/>
<organism evidence="2 3">
    <name type="scientific">Lepeophtheirus salmonis</name>
    <name type="common">Salmon louse</name>
    <name type="synonym">Caligus salmonis</name>
    <dbReference type="NCBI Taxonomy" id="72036"/>
    <lineage>
        <taxon>Eukaryota</taxon>
        <taxon>Metazoa</taxon>
        <taxon>Ecdysozoa</taxon>
        <taxon>Arthropoda</taxon>
        <taxon>Crustacea</taxon>
        <taxon>Multicrustacea</taxon>
        <taxon>Hexanauplia</taxon>
        <taxon>Copepoda</taxon>
        <taxon>Siphonostomatoida</taxon>
        <taxon>Caligidae</taxon>
        <taxon>Lepeophtheirus</taxon>
    </lineage>
</organism>
<dbReference type="Proteomes" id="UP000675881">
    <property type="component" value="Chromosome 4"/>
</dbReference>
<gene>
    <name evidence="2" type="ORF">LSAA_8494</name>
</gene>
<name>A0A7R8H832_LEPSM</name>
<evidence type="ECO:0000256" key="1">
    <source>
        <dbReference type="SAM" id="MobiDB-lite"/>
    </source>
</evidence>
<protein>
    <submittedName>
        <fullName evidence="2">(salmon louse) hypothetical protein</fullName>
    </submittedName>
</protein>
<evidence type="ECO:0000313" key="3">
    <source>
        <dbReference type="Proteomes" id="UP000675881"/>
    </source>
</evidence>
<dbReference type="EMBL" id="HG994583">
    <property type="protein sequence ID" value="CAF2915339.1"/>
    <property type="molecule type" value="Genomic_DNA"/>
</dbReference>
<dbReference type="AlphaFoldDB" id="A0A7R8H832"/>
<sequence length="114" mass="13205">MQTATQYNSLKRSTPRTLRAFTNKIREVCLKRKEKQRRELSNEGDYSHDKSGDKCRESDKEESSVEDRDSSGAVDIPGRQDDYLELENSVFFLESGSDIEEVMKKKKKKPPTKN</sequence>
<accession>A0A7R8H832</accession>
<evidence type="ECO:0000313" key="2">
    <source>
        <dbReference type="EMBL" id="CAF2915339.1"/>
    </source>
</evidence>
<reference evidence="2" key="1">
    <citation type="submission" date="2021-02" db="EMBL/GenBank/DDBJ databases">
        <authorList>
            <person name="Bekaert M."/>
        </authorList>
    </citation>
    <scope>NUCLEOTIDE SEQUENCE</scope>
    <source>
        <strain evidence="2">IoA-00</strain>
    </source>
</reference>